<sequence>QNHPNNIKGNAIFRKIARKKPSTTMPLKPHTIFNIFLQKSN</sequence>
<organism evidence="1 2">
    <name type="scientific">Dentiscutata heterogama</name>
    <dbReference type="NCBI Taxonomy" id="1316150"/>
    <lineage>
        <taxon>Eukaryota</taxon>
        <taxon>Fungi</taxon>
        <taxon>Fungi incertae sedis</taxon>
        <taxon>Mucoromycota</taxon>
        <taxon>Glomeromycotina</taxon>
        <taxon>Glomeromycetes</taxon>
        <taxon>Diversisporales</taxon>
        <taxon>Gigasporaceae</taxon>
        <taxon>Dentiscutata</taxon>
    </lineage>
</organism>
<name>A0ACA9NQ94_9GLOM</name>
<dbReference type="EMBL" id="CAJVPU010018384">
    <property type="protein sequence ID" value="CAG8665476.1"/>
    <property type="molecule type" value="Genomic_DNA"/>
</dbReference>
<feature type="non-terminal residue" evidence="1">
    <location>
        <position position="1"/>
    </location>
</feature>
<protein>
    <submittedName>
        <fullName evidence="1">12225_t:CDS:1</fullName>
    </submittedName>
</protein>
<dbReference type="Proteomes" id="UP000789702">
    <property type="component" value="Unassembled WGS sequence"/>
</dbReference>
<evidence type="ECO:0000313" key="1">
    <source>
        <dbReference type="EMBL" id="CAG8665476.1"/>
    </source>
</evidence>
<reference evidence="1" key="1">
    <citation type="submission" date="2021-06" db="EMBL/GenBank/DDBJ databases">
        <authorList>
            <person name="Kallberg Y."/>
            <person name="Tangrot J."/>
            <person name="Rosling A."/>
        </authorList>
    </citation>
    <scope>NUCLEOTIDE SEQUENCE</scope>
    <source>
        <strain evidence="1">IL203A</strain>
    </source>
</reference>
<comment type="caution">
    <text evidence="1">The sequence shown here is derived from an EMBL/GenBank/DDBJ whole genome shotgun (WGS) entry which is preliminary data.</text>
</comment>
<gene>
    <name evidence="1" type="ORF">DHETER_LOCUS9945</name>
</gene>
<proteinExistence type="predicted"/>
<keyword evidence="2" id="KW-1185">Reference proteome</keyword>
<accession>A0ACA9NQ94</accession>
<evidence type="ECO:0000313" key="2">
    <source>
        <dbReference type="Proteomes" id="UP000789702"/>
    </source>
</evidence>